<protein>
    <submittedName>
        <fullName evidence="1">Uncharacterized protein</fullName>
    </submittedName>
</protein>
<organism evidence="1 2">
    <name type="scientific">Tritrichomonas musculus</name>
    <dbReference type="NCBI Taxonomy" id="1915356"/>
    <lineage>
        <taxon>Eukaryota</taxon>
        <taxon>Metamonada</taxon>
        <taxon>Parabasalia</taxon>
        <taxon>Tritrichomonadida</taxon>
        <taxon>Tritrichomonadidae</taxon>
        <taxon>Tritrichomonas</taxon>
    </lineage>
</organism>
<sequence>MSAFVYQFQPINSYYRCFTVYVQSATSGKATQKQVETLYTISKKLKQMNFSVYSFASNGDTMYHKLITDNVKRWNCIKERPILNFGKHLYISDPLHIIKRGRYKLLTHNVRLLQKDSEHIQLNSTVKEILNLPTEILDRSRIAKMHDDLPIRLFSLENLDLLLQLEMHSMSAYFIPYSLLIVSLSDDALTNDQRVDFLEIVANYLCFYKDLMEKSGNVCLQQVNTSCVVMFDRNFADDMISTCISINSFINLYKGNINLNRLGSNPIEHHFGLMRLKAKFKHNLDVFIKNEYKIKLM</sequence>
<proteinExistence type="predicted"/>
<comment type="caution">
    <text evidence="1">The sequence shown here is derived from an EMBL/GenBank/DDBJ whole genome shotgun (WGS) entry which is preliminary data.</text>
</comment>
<gene>
    <name evidence="1" type="ORF">M9Y10_034283</name>
</gene>
<keyword evidence="2" id="KW-1185">Reference proteome</keyword>
<evidence type="ECO:0000313" key="2">
    <source>
        <dbReference type="Proteomes" id="UP001470230"/>
    </source>
</evidence>
<evidence type="ECO:0000313" key="1">
    <source>
        <dbReference type="EMBL" id="KAK8889533.1"/>
    </source>
</evidence>
<name>A0ABR2KFC7_9EUKA</name>
<reference evidence="1 2" key="1">
    <citation type="submission" date="2024-04" db="EMBL/GenBank/DDBJ databases">
        <title>Tritrichomonas musculus Genome.</title>
        <authorList>
            <person name="Alves-Ferreira E."/>
            <person name="Grigg M."/>
            <person name="Lorenzi H."/>
            <person name="Galac M."/>
        </authorList>
    </citation>
    <scope>NUCLEOTIDE SEQUENCE [LARGE SCALE GENOMIC DNA]</scope>
    <source>
        <strain evidence="1 2">EAF2021</strain>
    </source>
</reference>
<accession>A0ABR2KFC7</accession>
<dbReference type="EMBL" id="JAPFFF010000005">
    <property type="protein sequence ID" value="KAK8889533.1"/>
    <property type="molecule type" value="Genomic_DNA"/>
</dbReference>
<dbReference type="Proteomes" id="UP001470230">
    <property type="component" value="Unassembled WGS sequence"/>
</dbReference>